<dbReference type="GO" id="GO:0005886">
    <property type="term" value="C:plasma membrane"/>
    <property type="evidence" value="ECO:0007669"/>
    <property type="project" value="UniProtKB-SubCell"/>
</dbReference>
<dbReference type="InterPro" id="IPR050059">
    <property type="entry name" value="ATP_synthase_B_chain"/>
</dbReference>
<reference evidence="16" key="1">
    <citation type="journal article" date="2020" name="mSystems">
        <title>Genome- and Community-Level Interaction Insights into Carbon Utilization and Element Cycling Functions of Hydrothermarchaeota in Hydrothermal Sediment.</title>
        <authorList>
            <person name="Zhou Z."/>
            <person name="Liu Y."/>
            <person name="Xu W."/>
            <person name="Pan J."/>
            <person name="Luo Z.H."/>
            <person name="Li M."/>
        </authorList>
    </citation>
    <scope>NUCLEOTIDE SEQUENCE [LARGE SCALE GENOMIC DNA]</scope>
    <source>
        <strain evidence="16">SpSt-711</strain>
    </source>
</reference>
<evidence type="ECO:0000256" key="4">
    <source>
        <dbReference type="ARBA" id="ARBA00022692"/>
    </source>
</evidence>
<keyword evidence="15" id="KW-0175">Coiled coil</keyword>
<gene>
    <name evidence="13" type="primary">atpF</name>
    <name evidence="16" type="ORF">ENU91_05520</name>
</gene>
<evidence type="ECO:0000256" key="6">
    <source>
        <dbReference type="ARBA" id="ARBA00022989"/>
    </source>
</evidence>
<evidence type="ECO:0000256" key="13">
    <source>
        <dbReference type="HAMAP-Rule" id="MF_01398"/>
    </source>
</evidence>
<evidence type="ECO:0000313" key="16">
    <source>
        <dbReference type="EMBL" id="HGU16092.1"/>
    </source>
</evidence>
<feature type="coiled-coil region" evidence="15">
    <location>
        <begin position="45"/>
        <end position="105"/>
    </location>
</feature>
<dbReference type="InterPro" id="IPR002146">
    <property type="entry name" value="ATP_synth_b/b'su_bac/chlpt"/>
</dbReference>
<dbReference type="PANTHER" id="PTHR33445">
    <property type="entry name" value="ATP SYNTHASE SUBUNIT B', CHLOROPLASTIC"/>
    <property type="match status" value="1"/>
</dbReference>
<keyword evidence="2 13" id="KW-0813">Transport</keyword>
<comment type="similarity">
    <text evidence="1 13 14">Belongs to the ATPase B chain family.</text>
</comment>
<accession>A0A7V4N3J0</accession>
<evidence type="ECO:0000256" key="12">
    <source>
        <dbReference type="ARBA" id="ARBA00037847"/>
    </source>
</evidence>
<evidence type="ECO:0000256" key="2">
    <source>
        <dbReference type="ARBA" id="ARBA00022448"/>
    </source>
</evidence>
<dbReference type="EMBL" id="DTEI01000096">
    <property type="protein sequence ID" value="HGU16092.1"/>
    <property type="molecule type" value="Genomic_DNA"/>
</dbReference>
<evidence type="ECO:0000256" key="3">
    <source>
        <dbReference type="ARBA" id="ARBA00022547"/>
    </source>
</evidence>
<sequence length="141" mass="16820">MINFDITLFIQIAEALIMTFVLYYILVKPVMSYIRERESHFQTLEKETQELITLAEEAIKKYHEELSKARSEGIQKREHLKEEARKVEKEVLSKVMKEMEEYKAKWAEQFSKQLEDVRKELIGNVEYFASLMVEKLLGRKV</sequence>
<dbReference type="GO" id="GO:0012505">
    <property type="term" value="C:endomembrane system"/>
    <property type="evidence" value="ECO:0007669"/>
    <property type="project" value="UniProtKB-SubCell"/>
</dbReference>
<organism evidence="16">
    <name type="scientific">Thermodesulfobacterium geofontis</name>
    <dbReference type="NCBI Taxonomy" id="1295609"/>
    <lineage>
        <taxon>Bacteria</taxon>
        <taxon>Pseudomonadati</taxon>
        <taxon>Thermodesulfobacteriota</taxon>
        <taxon>Thermodesulfobacteria</taxon>
        <taxon>Thermodesulfobacteriales</taxon>
        <taxon>Thermodesulfobacteriaceae</taxon>
        <taxon>Thermodesulfobacterium</taxon>
    </lineage>
</organism>
<keyword evidence="7 13" id="KW-0406">Ion transport</keyword>
<keyword evidence="13" id="KW-1003">Cell membrane</keyword>
<dbReference type="GO" id="GO:0045259">
    <property type="term" value="C:proton-transporting ATP synthase complex"/>
    <property type="evidence" value="ECO:0007669"/>
    <property type="project" value="UniProtKB-KW"/>
</dbReference>
<comment type="subcellular location">
    <subcellularLocation>
        <location evidence="13">Cell membrane</location>
        <topology evidence="13">Single-pass membrane protein</topology>
    </subcellularLocation>
    <subcellularLocation>
        <location evidence="12">Endomembrane system</location>
        <topology evidence="12">Single-pass membrane protein</topology>
    </subcellularLocation>
</comment>
<keyword evidence="4 13" id="KW-0812">Transmembrane</keyword>
<dbReference type="AlphaFoldDB" id="A0A7V4N3J0"/>
<keyword evidence="9 13" id="KW-0066">ATP synthesis</keyword>
<evidence type="ECO:0000256" key="1">
    <source>
        <dbReference type="ARBA" id="ARBA00005513"/>
    </source>
</evidence>
<evidence type="ECO:0000256" key="15">
    <source>
        <dbReference type="SAM" id="Coils"/>
    </source>
</evidence>
<dbReference type="GO" id="GO:0046933">
    <property type="term" value="F:proton-transporting ATP synthase activity, rotational mechanism"/>
    <property type="evidence" value="ECO:0007669"/>
    <property type="project" value="UniProtKB-UniRule"/>
</dbReference>
<evidence type="ECO:0000256" key="11">
    <source>
        <dbReference type="ARBA" id="ARBA00025614"/>
    </source>
</evidence>
<protein>
    <recommendedName>
        <fullName evidence="13">ATP synthase subunit b</fullName>
    </recommendedName>
    <alternativeName>
        <fullName evidence="13">ATP synthase F(0) sector subunit b</fullName>
    </alternativeName>
    <alternativeName>
        <fullName evidence="13">ATPase subunit I</fullName>
    </alternativeName>
    <alternativeName>
        <fullName evidence="13">F-type ATPase subunit b</fullName>
        <shortName evidence="13">F-ATPase subunit b</shortName>
    </alternativeName>
</protein>
<dbReference type="GO" id="GO:0046961">
    <property type="term" value="F:proton-transporting ATPase activity, rotational mechanism"/>
    <property type="evidence" value="ECO:0007669"/>
    <property type="project" value="TreeGrafter"/>
</dbReference>
<dbReference type="CDD" id="cd06503">
    <property type="entry name" value="ATP-synt_Fo_b"/>
    <property type="match status" value="1"/>
</dbReference>
<dbReference type="Pfam" id="PF00430">
    <property type="entry name" value="ATP-synt_B"/>
    <property type="match status" value="1"/>
</dbReference>
<comment type="function">
    <text evidence="11">Component of the F(0) channel, it forms part of the peripheral stalk, linking F(1) to F(0). The b'-subunit is a diverged and duplicated form of b found in plants and photosynthetic bacteria.</text>
</comment>
<dbReference type="HAMAP" id="MF_01398">
    <property type="entry name" value="ATP_synth_b_bprime"/>
    <property type="match status" value="1"/>
</dbReference>
<evidence type="ECO:0000256" key="9">
    <source>
        <dbReference type="ARBA" id="ARBA00023310"/>
    </source>
</evidence>
<feature type="transmembrane region" description="Helical" evidence="13">
    <location>
        <begin position="6"/>
        <end position="27"/>
    </location>
</feature>
<comment type="caution">
    <text evidence="16">The sequence shown here is derived from an EMBL/GenBank/DDBJ whole genome shotgun (WGS) entry which is preliminary data.</text>
</comment>
<evidence type="ECO:0000256" key="7">
    <source>
        <dbReference type="ARBA" id="ARBA00023065"/>
    </source>
</evidence>
<dbReference type="PANTHER" id="PTHR33445:SF2">
    <property type="entry name" value="ATP SYNTHASE SUBUNIT B', CHLOROPLASTIC"/>
    <property type="match status" value="1"/>
</dbReference>
<proteinExistence type="inferred from homology"/>
<keyword evidence="6 13" id="KW-1133">Transmembrane helix</keyword>
<evidence type="ECO:0000256" key="5">
    <source>
        <dbReference type="ARBA" id="ARBA00022781"/>
    </source>
</evidence>
<evidence type="ECO:0000256" key="10">
    <source>
        <dbReference type="ARBA" id="ARBA00025198"/>
    </source>
</evidence>
<comment type="subunit">
    <text evidence="13">F-type ATPases have 2 components, F(1) - the catalytic core - and F(0) - the membrane proton channel. F(1) has five subunits: alpha(3), beta(3), gamma(1), delta(1), epsilon(1). F(0) has three main subunits: a(1), b(2) and c(10-14). The alpha and beta chains form an alternating ring which encloses part of the gamma chain. F(1) is attached to F(0) by a central stalk formed by the gamma and epsilon chains, while a peripheral stalk is formed by the delta and b chains.</text>
</comment>
<keyword evidence="8 13" id="KW-0472">Membrane</keyword>
<keyword evidence="5 13" id="KW-0375">Hydrogen ion transport</keyword>
<evidence type="ECO:0000256" key="14">
    <source>
        <dbReference type="RuleBase" id="RU003848"/>
    </source>
</evidence>
<name>A0A7V4N3J0_9BACT</name>
<comment type="function">
    <text evidence="10 13">F(1)F(0) ATP synthase produces ATP from ADP in the presence of a proton or sodium gradient. F-type ATPases consist of two structural domains, F(1) containing the extramembraneous catalytic core and F(0) containing the membrane proton channel, linked together by a central stalk and a peripheral stalk. During catalysis, ATP synthesis in the catalytic domain of F(1) is coupled via a rotary mechanism of the central stalk subunits to proton translocation.</text>
</comment>
<keyword evidence="3 13" id="KW-0138">CF(0)</keyword>
<evidence type="ECO:0000256" key="8">
    <source>
        <dbReference type="ARBA" id="ARBA00023136"/>
    </source>
</evidence>